<dbReference type="Proteomes" id="UP000199054">
    <property type="component" value="Unassembled WGS sequence"/>
</dbReference>
<feature type="domain" description="TonB-dependent receptor plug" evidence="19">
    <location>
        <begin position="66"/>
        <end position="167"/>
    </location>
</feature>
<comment type="subcellular location">
    <subcellularLocation>
        <location evidence="1 14">Cell outer membrane</location>
        <topology evidence="1 14">Multi-pass membrane protein</topology>
    </subcellularLocation>
</comment>
<proteinExistence type="inferred from homology"/>
<evidence type="ECO:0000256" key="16">
    <source>
        <dbReference type="SAM" id="MobiDB-lite"/>
    </source>
</evidence>
<evidence type="ECO:0000256" key="10">
    <source>
        <dbReference type="ARBA" id="ARBA00023077"/>
    </source>
</evidence>
<keyword evidence="4 14" id="KW-1134">Transmembrane beta strand</keyword>
<dbReference type="STRING" id="34002.SAMN04489859_1003104"/>
<comment type="similarity">
    <text evidence="2 14 15">Belongs to the TonB-dependent receptor family.</text>
</comment>
<dbReference type="EMBL" id="FODE01000003">
    <property type="protein sequence ID" value="SEN25508.1"/>
    <property type="molecule type" value="Genomic_DNA"/>
</dbReference>
<sequence length="690" mass="75600">MSPSPRRALLLGASLIVLAHPALAQDDSGTTVLGVIEITADAARSVALDGYVATNSQVATKSNTPLAESQQSVSVVTNQQIRDQGAANLSQALSYTAGVSSQPFGADPRADEPIVRGFSSSHAQYVNGLRQGRYFGATNYELYGMQQVEVLRGPSSSLYGAGSPVGVINLVQKRAQDFDFNEVGLSYGSNDSRKLFFDLNRVVSDDLSWRLTGLGSDIRQQVREVNNERGYLAGAVRWRPDDATVIDFMASYTKDKPISPIGLPYELTQTGDGDYLRDLYAGQSDWDDSDRTMWNLGLEMSHQMDNGWTLAQAFRYEKLDWDYTGTYLPIGATLQPDGTFPRGSSRQSERSESISLDTRLSGEMQTGAATHQLLFGVDIRKYDADESSHFGTAPGFDPRTGTATDGERGFAGTPNAGSVTLKQVGVYAQDEIVYDNWRGSLALRYDYVKQTGEQYGFESAYKENDLTGRAGLSYVFANGVMPYVSYSSSFDPQTGRTEDGRPLDPTTGRQWELGVKYQPAEFDALFTAAIYDLRQKNIRQAIGGNLYQQIGEVKSRGVELEATAELAQGWDIRAGYAYNDTEQVGGTNTGQPMPNAPRHTASLWLDRDFGNGLRVGGGVRYVGARDDTTNTHRLDDVTLVDLGASYTRDNIEASLNIHNLTDKTYVSTCSFFGCFYGEGRTVMATVAYKW</sequence>
<evidence type="ECO:0000313" key="20">
    <source>
        <dbReference type="EMBL" id="SEN25508.1"/>
    </source>
</evidence>
<evidence type="ECO:0000313" key="21">
    <source>
        <dbReference type="Proteomes" id="UP000199054"/>
    </source>
</evidence>
<dbReference type="GO" id="GO:0015344">
    <property type="term" value="F:siderophore uptake transmembrane transporter activity"/>
    <property type="evidence" value="ECO:0007669"/>
    <property type="project" value="TreeGrafter"/>
</dbReference>
<keyword evidence="11 14" id="KW-0472">Membrane</keyword>
<keyword evidence="13 14" id="KW-0998">Cell outer membrane</keyword>
<dbReference type="GO" id="GO:0015891">
    <property type="term" value="P:siderophore transport"/>
    <property type="evidence" value="ECO:0007669"/>
    <property type="project" value="InterPro"/>
</dbReference>
<dbReference type="InterPro" id="IPR012910">
    <property type="entry name" value="Plug_dom"/>
</dbReference>
<evidence type="ECO:0000256" key="3">
    <source>
        <dbReference type="ARBA" id="ARBA00022448"/>
    </source>
</evidence>
<dbReference type="InterPro" id="IPR039426">
    <property type="entry name" value="TonB-dep_rcpt-like"/>
</dbReference>
<dbReference type="NCBIfam" id="TIGR01783">
    <property type="entry name" value="TonB-siderophor"/>
    <property type="match status" value="1"/>
</dbReference>
<dbReference type="CDD" id="cd01347">
    <property type="entry name" value="ligand_gated_channel"/>
    <property type="match status" value="1"/>
</dbReference>
<evidence type="ECO:0000256" key="4">
    <source>
        <dbReference type="ARBA" id="ARBA00022452"/>
    </source>
</evidence>
<dbReference type="RefSeq" id="WP_090610507.1">
    <property type="nucleotide sequence ID" value="NZ_CP067125.1"/>
</dbReference>
<dbReference type="SUPFAM" id="SSF56935">
    <property type="entry name" value="Porins"/>
    <property type="match status" value="1"/>
</dbReference>
<evidence type="ECO:0000256" key="7">
    <source>
        <dbReference type="ARBA" id="ARBA00022729"/>
    </source>
</evidence>
<dbReference type="PANTHER" id="PTHR32552">
    <property type="entry name" value="FERRICHROME IRON RECEPTOR-RELATED"/>
    <property type="match status" value="1"/>
</dbReference>
<keyword evidence="6 14" id="KW-0812">Transmembrane</keyword>
<keyword evidence="21" id="KW-1185">Reference proteome</keyword>
<dbReference type="InterPro" id="IPR010105">
    <property type="entry name" value="TonB_sidphr_rcpt"/>
</dbReference>
<keyword evidence="3 14" id="KW-0813">Transport</keyword>
<dbReference type="OrthoDB" id="9760333at2"/>
<dbReference type="InterPro" id="IPR000531">
    <property type="entry name" value="Beta-barrel_TonB"/>
</dbReference>
<evidence type="ECO:0000259" key="18">
    <source>
        <dbReference type="Pfam" id="PF00593"/>
    </source>
</evidence>
<dbReference type="Pfam" id="PF00593">
    <property type="entry name" value="TonB_dep_Rec_b-barrel"/>
    <property type="match status" value="1"/>
</dbReference>
<dbReference type="FunFam" id="2.170.130.10:FF:000001">
    <property type="entry name" value="Catecholate siderophore TonB-dependent receptor"/>
    <property type="match status" value="1"/>
</dbReference>
<name>A0A1H8F3C3_9RHOB</name>
<gene>
    <name evidence="20" type="ORF">SAMN04489859_1003104</name>
</gene>
<keyword evidence="7 17" id="KW-0732">Signal</keyword>
<evidence type="ECO:0000256" key="11">
    <source>
        <dbReference type="ARBA" id="ARBA00023136"/>
    </source>
</evidence>
<dbReference type="InterPro" id="IPR036942">
    <property type="entry name" value="Beta-barrel_TonB_sf"/>
</dbReference>
<dbReference type="Pfam" id="PF07715">
    <property type="entry name" value="Plug"/>
    <property type="match status" value="1"/>
</dbReference>
<dbReference type="GO" id="GO:0038023">
    <property type="term" value="F:signaling receptor activity"/>
    <property type="evidence" value="ECO:0007669"/>
    <property type="project" value="InterPro"/>
</dbReference>
<keyword evidence="8" id="KW-0408">Iron</keyword>
<evidence type="ECO:0000256" key="13">
    <source>
        <dbReference type="ARBA" id="ARBA00023237"/>
    </source>
</evidence>
<feature type="chain" id="PRO_5011657331" evidence="17">
    <location>
        <begin position="25"/>
        <end position="690"/>
    </location>
</feature>
<dbReference type="AlphaFoldDB" id="A0A1H8F3C3"/>
<evidence type="ECO:0000256" key="6">
    <source>
        <dbReference type="ARBA" id="ARBA00022692"/>
    </source>
</evidence>
<dbReference type="GO" id="GO:0009279">
    <property type="term" value="C:cell outer membrane"/>
    <property type="evidence" value="ECO:0007669"/>
    <property type="project" value="UniProtKB-SubCell"/>
</dbReference>
<reference evidence="20 21" key="1">
    <citation type="submission" date="2016-10" db="EMBL/GenBank/DDBJ databases">
        <authorList>
            <person name="de Groot N.N."/>
        </authorList>
    </citation>
    <scope>NUCLEOTIDE SEQUENCE [LARGE SCALE GENOMIC DNA]</scope>
    <source>
        <strain evidence="20 21">DSM 8512</strain>
    </source>
</reference>
<evidence type="ECO:0000256" key="8">
    <source>
        <dbReference type="ARBA" id="ARBA00023004"/>
    </source>
</evidence>
<keyword evidence="10 15" id="KW-0798">TonB box</keyword>
<dbReference type="PANTHER" id="PTHR32552:SF68">
    <property type="entry name" value="FERRICHROME OUTER MEMBRANE TRANSPORTER_PHAGE RECEPTOR"/>
    <property type="match status" value="1"/>
</dbReference>
<organism evidence="20 21">
    <name type="scientific">Paracoccus alcaliphilus</name>
    <dbReference type="NCBI Taxonomy" id="34002"/>
    <lineage>
        <taxon>Bacteria</taxon>
        <taxon>Pseudomonadati</taxon>
        <taxon>Pseudomonadota</taxon>
        <taxon>Alphaproteobacteria</taxon>
        <taxon>Rhodobacterales</taxon>
        <taxon>Paracoccaceae</taxon>
        <taxon>Paracoccus</taxon>
    </lineage>
</organism>
<protein>
    <submittedName>
        <fullName evidence="20">Iron complex outermembrane recepter protein</fullName>
    </submittedName>
</protein>
<accession>A0A1H8F3C3</accession>
<feature type="signal peptide" evidence="17">
    <location>
        <begin position="1"/>
        <end position="24"/>
    </location>
</feature>
<feature type="region of interest" description="Disordered" evidence="16">
    <location>
        <begin position="335"/>
        <end position="355"/>
    </location>
</feature>
<evidence type="ECO:0000256" key="5">
    <source>
        <dbReference type="ARBA" id="ARBA00022496"/>
    </source>
</evidence>
<dbReference type="PROSITE" id="PS52016">
    <property type="entry name" value="TONB_DEPENDENT_REC_3"/>
    <property type="match status" value="1"/>
</dbReference>
<keyword evidence="5" id="KW-0410">Iron transport</keyword>
<evidence type="ECO:0000256" key="12">
    <source>
        <dbReference type="ARBA" id="ARBA00023170"/>
    </source>
</evidence>
<dbReference type="Gene3D" id="2.170.130.10">
    <property type="entry name" value="TonB-dependent receptor, plug domain"/>
    <property type="match status" value="1"/>
</dbReference>
<evidence type="ECO:0000256" key="1">
    <source>
        <dbReference type="ARBA" id="ARBA00004571"/>
    </source>
</evidence>
<dbReference type="Gene3D" id="2.40.170.20">
    <property type="entry name" value="TonB-dependent receptor, beta-barrel domain"/>
    <property type="match status" value="1"/>
</dbReference>
<evidence type="ECO:0000256" key="9">
    <source>
        <dbReference type="ARBA" id="ARBA00023065"/>
    </source>
</evidence>
<evidence type="ECO:0000256" key="15">
    <source>
        <dbReference type="RuleBase" id="RU003357"/>
    </source>
</evidence>
<dbReference type="InterPro" id="IPR037066">
    <property type="entry name" value="Plug_dom_sf"/>
</dbReference>
<feature type="domain" description="TonB-dependent receptor-like beta-barrel" evidence="18">
    <location>
        <begin position="239"/>
        <end position="660"/>
    </location>
</feature>
<evidence type="ECO:0000256" key="17">
    <source>
        <dbReference type="SAM" id="SignalP"/>
    </source>
</evidence>
<evidence type="ECO:0000259" key="19">
    <source>
        <dbReference type="Pfam" id="PF07715"/>
    </source>
</evidence>
<evidence type="ECO:0000256" key="2">
    <source>
        <dbReference type="ARBA" id="ARBA00009810"/>
    </source>
</evidence>
<evidence type="ECO:0000256" key="14">
    <source>
        <dbReference type="PROSITE-ProRule" id="PRU01360"/>
    </source>
</evidence>
<keyword evidence="12" id="KW-0675">Receptor</keyword>
<keyword evidence="9" id="KW-0406">Ion transport</keyword>